<feature type="region of interest" description="Disordered" evidence="8">
    <location>
        <begin position="271"/>
        <end position="296"/>
    </location>
</feature>
<keyword evidence="6" id="KW-0460">Magnesium</keyword>
<keyword evidence="4 6" id="KW-1133">Transmembrane helix</keyword>
<dbReference type="Proteomes" id="UP001314263">
    <property type="component" value="Unassembled WGS sequence"/>
</dbReference>
<comment type="caution">
    <text evidence="9">The sequence shown here is derived from an EMBL/GenBank/DDBJ whole genome shotgun (WGS) entry which is preliminary data.</text>
</comment>
<feature type="transmembrane region" description="Helical" evidence="6">
    <location>
        <begin position="515"/>
        <end position="539"/>
    </location>
</feature>
<feature type="region of interest" description="Disordered" evidence="8">
    <location>
        <begin position="329"/>
        <end position="392"/>
    </location>
</feature>
<dbReference type="Gene3D" id="2.40.128.330">
    <property type="match status" value="1"/>
</dbReference>
<keyword evidence="6" id="KW-0813">Transport</keyword>
<evidence type="ECO:0000256" key="3">
    <source>
        <dbReference type="ARBA" id="ARBA00022692"/>
    </source>
</evidence>
<proteinExistence type="inferred from homology"/>
<dbReference type="PANTHER" id="PTHR13890">
    <property type="entry name" value="RNA SPLICING PROTEIN MRS2, MITOCHONDRIAL"/>
    <property type="match status" value="1"/>
</dbReference>
<organism evidence="9 10">
    <name type="scientific">Coccomyxa viridis</name>
    <dbReference type="NCBI Taxonomy" id="1274662"/>
    <lineage>
        <taxon>Eukaryota</taxon>
        <taxon>Viridiplantae</taxon>
        <taxon>Chlorophyta</taxon>
        <taxon>core chlorophytes</taxon>
        <taxon>Trebouxiophyceae</taxon>
        <taxon>Trebouxiophyceae incertae sedis</taxon>
        <taxon>Coccomyxaceae</taxon>
        <taxon>Coccomyxa</taxon>
    </lineage>
</organism>
<dbReference type="EMBL" id="CAUYUE010000004">
    <property type="protein sequence ID" value="CAK0763023.1"/>
    <property type="molecule type" value="Genomic_DNA"/>
</dbReference>
<name>A0AAV1HYW4_9CHLO</name>
<evidence type="ECO:0000256" key="2">
    <source>
        <dbReference type="ARBA" id="ARBA00007535"/>
    </source>
</evidence>
<dbReference type="AlphaFoldDB" id="A0AAV1HYW4"/>
<reference evidence="9 10" key="1">
    <citation type="submission" date="2023-10" db="EMBL/GenBank/DDBJ databases">
        <authorList>
            <person name="Maclean D."/>
            <person name="Macfadyen A."/>
        </authorList>
    </citation>
    <scope>NUCLEOTIDE SEQUENCE [LARGE SCALE GENOMIC DNA]</scope>
</reference>
<keyword evidence="3 6" id="KW-0812">Transmembrane</keyword>
<dbReference type="InterPro" id="IPR045863">
    <property type="entry name" value="CorA_TM1_TM2"/>
</dbReference>
<keyword evidence="10" id="KW-1185">Reference proteome</keyword>
<feature type="coiled-coil region" evidence="7">
    <location>
        <begin position="431"/>
        <end position="472"/>
    </location>
</feature>
<dbReference type="InterPro" id="IPR039204">
    <property type="entry name" value="MRS2-like"/>
</dbReference>
<gene>
    <name evidence="9" type="ORF">CVIRNUC_003016</name>
</gene>
<dbReference type="GO" id="GO:0015095">
    <property type="term" value="F:magnesium ion transmembrane transporter activity"/>
    <property type="evidence" value="ECO:0007669"/>
    <property type="project" value="UniProtKB-ARBA"/>
</dbReference>
<dbReference type="Pfam" id="PF22099">
    <property type="entry name" value="MRS2-like"/>
    <property type="match status" value="1"/>
</dbReference>
<comment type="similarity">
    <text evidence="2 6">Belongs to the CorA metal ion transporter (MIT) (TC 1.A.35.5) family.</text>
</comment>
<comment type="subcellular location">
    <subcellularLocation>
        <location evidence="1 6">Membrane</location>
        <topology evidence="1 6">Multi-pass membrane protein</topology>
    </subcellularLocation>
</comment>
<evidence type="ECO:0000256" key="4">
    <source>
        <dbReference type="ARBA" id="ARBA00022989"/>
    </source>
</evidence>
<dbReference type="Gene3D" id="1.20.58.340">
    <property type="entry name" value="Magnesium transport protein CorA, transmembrane region"/>
    <property type="match status" value="2"/>
</dbReference>
<feature type="compositionally biased region" description="Polar residues" evidence="8">
    <location>
        <begin position="275"/>
        <end position="284"/>
    </location>
</feature>
<keyword evidence="7" id="KW-0175">Coiled coil</keyword>
<evidence type="ECO:0000256" key="8">
    <source>
        <dbReference type="SAM" id="MobiDB-lite"/>
    </source>
</evidence>
<dbReference type="Pfam" id="PF01544">
    <property type="entry name" value="CorA"/>
    <property type="match status" value="1"/>
</dbReference>
<evidence type="ECO:0000256" key="5">
    <source>
        <dbReference type="ARBA" id="ARBA00023136"/>
    </source>
</evidence>
<accession>A0AAV1HYW4</accession>
<evidence type="ECO:0000256" key="6">
    <source>
        <dbReference type="RuleBase" id="RU366041"/>
    </source>
</evidence>
<evidence type="ECO:0000313" key="9">
    <source>
        <dbReference type="EMBL" id="CAK0763023.1"/>
    </source>
</evidence>
<sequence>MVPSIFQRLAGKRDARQDYEALLMDKTSLSAISEEEANADASYMTNSYGSLLALHSATARGRREWLFFDATGTARFQDVNKHELVAHLGIPFRDLRILDPSIPTPSPSSVFIRENAIIFNIEALRMIITKDEVVLLSSPIPGQPLTSSSNPSVDYEFVGELKSILSMAGSSAQRLSRVERALPYELRAVEVGLATAVRAWEIEAIALEHRTRPTLRALLQKMSRAELGRLRSCKGANRKLLSRLNIVKRALQDILDDDDDIGAMYLSRKARAKEQASSNQRATNGSAGGPGGGDDEVLVASAEEQANGEDGCPEPGQESGVQPLAAAGVGRTASAPPGPVERIAPASPFASHSGGAESPEASAQLSSAPTAPASQFSSQAERKGGAPGRSGMWARHVHQIKLAQQLIRMMSKGQGAQGGHDEDNEDDCSDISQAENLLESYFAQVDFLINRLNALEEHMKAVEEQMALELDHRRNELVALDLFLTAVATAFAFVSMVGGIYGMNTPLPIWFQESMAAFPITVAATVVVGALVFLAFVWYARWKRLLFIPDAAALTREPPNQ</sequence>
<evidence type="ECO:0000256" key="1">
    <source>
        <dbReference type="ARBA" id="ARBA00004141"/>
    </source>
</evidence>
<protein>
    <recommendedName>
        <fullName evidence="6">Magnesium transporter</fullName>
    </recommendedName>
</protein>
<feature type="compositionally biased region" description="Polar residues" evidence="8">
    <location>
        <begin position="361"/>
        <end position="379"/>
    </location>
</feature>
<comment type="function">
    <text evidence="6">Magnesium transporter that may mediate the influx of magnesium.</text>
</comment>
<keyword evidence="6" id="KW-0406">Ion transport</keyword>
<dbReference type="SUPFAM" id="SSF144083">
    <property type="entry name" value="Magnesium transport protein CorA, transmembrane region"/>
    <property type="match status" value="1"/>
</dbReference>
<dbReference type="GO" id="GO:0016020">
    <property type="term" value="C:membrane"/>
    <property type="evidence" value="ECO:0007669"/>
    <property type="project" value="UniProtKB-SubCell"/>
</dbReference>
<dbReference type="PANTHER" id="PTHR13890:SF31">
    <property type="entry name" value="MAGNESIUM TRANSPORTER MRS2-2-RELATED"/>
    <property type="match status" value="1"/>
</dbReference>
<dbReference type="CDD" id="cd12823">
    <property type="entry name" value="Mrs2_Mfm1p-like"/>
    <property type="match status" value="1"/>
</dbReference>
<feature type="transmembrane region" description="Helical" evidence="6">
    <location>
        <begin position="482"/>
        <end position="503"/>
    </location>
</feature>
<evidence type="ECO:0000256" key="7">
    <source>
        <dbReference type="SAM" id="Coils"/>
    </source>
</evidence>
<evidence type="ECO:0000313" key="10">
    <source>
        <dbReference type="Proteomes" id="UP001314263"/>
    </source>
</evidence>
<keyword evidence="5 6" id="KW-0472">Membrane</keyword>
<dbReference type="InterPro" id="IPR002523">
    <property type="entry name" value="MgTranspt_CorA/ZnTranspt_ZntB"/>
</dbReference>